<dbReference type="GO" id="GO:0004674">
    <property type="term" value="F:protein serine/threonine kinase activity"/>
    <property type="evidence" value="ECO:0007669"/>
    <property type="project" value="TreeGrafter"/>
</dbReference>
<dbReference type="AlphaFoldDB" id="A0A7W3LJI9"/>
<feature type="region of interest" description="Disordered" evidence="5">
    <location>
        <begin position="353"/>
        <end position="373"/>
    </location>
</feature>
<dbReference type="CDD" id="cd14014">
    <property type="entry name" value="STKc_PknB_like"/>
    <property type="match status" value="1"/>
</dbReference>
<dbReference type="Pfam" id="PF00069">
    <property type="entry name" value="Pkinase"/>
    <property type="match status" value="1"/>
</dbReference>
<sequence length="589" mass="61710">MTAVRPLLPHDPARLGGYELVGRLGEGGQSIVYLGRGEDGRTAAVKLLRVQLSQDPQWRARFERELDVLGRVAGFCTAQVLAADVAGDLPYVVSEYVPGPSLTGLVTERGPRVGTDLDRLAIGTVTALAAIHRAGILHRDFKPSNVLMGPDGPRVIDFGIARVMGAARSTTSGIVGTPSYMAPEQISGEDLGTAVDLFAWGATMLFAATGRHPFGNDTISAVFHRILHHEPDLSPLPEALREVVAASLDKDPAGRPEAQQALLDLLGRRAPAPAVPPERALDTGAFLAEPPTDETPTERIAARADEERTPRLEPPVPPAARPRPGRRRVIAAGIPVMLLAAGGTVWALADDRSSPVRRGTPSAAVADTPAPPGHAVTAAATAAGTIEAVLTFEHDRFDRNVAAAHARVTPRYRADYDARLTAENFRENLRATRSAVAVDVTDTAVTAAGPGGVTVLAHLRRTVRSAGRAPETRRYTMQATLVARGAAWLLDGLYEVRADAVPASAGTGAWPGAAARAALAAAARDGAAASGAVVARGLRPGDAPGELTALLAVGDCRPGACRATARVTVRRIALRRDGTGWRVAGSRRP</sequence>
<dbReference type="Proteomes" id="UP000572680">
    <property type="component" value="Unassembled WGS sequence"/>
</dbReference>
<keyword evidence="3 7" id="KW-0418">Kinase</keyword>
<dbReference type="PANTHER" id="PTHR43289:SF34">
    <property type="entry name" value="SERINE_THREONINE-PROTEIN KINASE YBDM-RELATED"/>
    <property type="match status" value="1"/>
</dbReference>
<evidence type="ECO:0000259" key="6">
    <source>
        <dbReference type="PROSITE" id="PS50011"/>
    </source>
</evidence>
<dbReference type="Gene3D" id="1.10.510.10">
    <property type="entry name" value="Transferase(Phosphotransferase) domain 1"/>
    <property type="match status" value="1"/>
</dbReference>
<protein>
    <submittedName>
        <fullName evidence="7">Putative Ser/Thr protein kinase</fullName>
    </submittedName>
</protein>
<evidence type="ECO:0000313" key="8">
    <source>
        <dbReference type="Proteomes" id="UP000572680"/>
    </source>
</evidence>
<comment type="caution">
    <text evidence="7">The sequence shown here is derived from an EMBL/GenBank/DDBJ whole genome shotgun (WGS) entry which is preliminary data.</text>
</comment>
<name>A0A7W3LJI9_ACTNM</name>
<dbReference type="RefSeq" id="WP_220508894.1">
    <property type="nucleotide sequence ID" value="NZ_JACJIA010000001.1"/>
</dbReference>
<keyword evidence="4" id="KW-0067">ATP-binding</keyword>
<organism evidence="7 8">
    <name type="scientific">Actinomadura namibiensis</name>
    <dbReference type="NCBI Taxonomy" id="182080"/>
    <lineage>
        <taxon>Bacteria</taxon>
        <taxon>Bacillati</taxon>
        <taxon>Actinomycetota</taxon>
        <taxon>Actinomycetes</taxon>
        <taxon>Streptosporangiales</taxon>
        <taxon>Thermomonosporaceae</taxon>
        <taxon>Actinomadura</taxon>
    </lineage>
</organism>
<evidence type="ECO:0000256" key="4">
    <source>
        <dbReference type="ARBA" id="ARBA00022840"/>
    </source>
</evidence>
<dbReference type="GO" id="GO:0005524">
    <property type="term" value="F:ATP binding"/>
    <property type="evidence" value="ECO:0007669"/>
    <property type="project" value="UniProtKB-KW"/>
</dbReference>
<evidence type="ECO:0000256" key="2">
    <source>
        <dbReference type="ARBA" id="ARBA00022741"/>
    </source>
</evidence>
<keyword evidence="2" id="KW-0547">Nucleotide-binding</keyword>
<keyword evidence="1" id="KW-0808">Transferase</keyword>
<feature type="region of interest" description="Disordered" evidence="5">
    <location>
        <begin position="287"/>
        <end position="324"/>
    </location>
</feature>
<dbReference type="InterPro" id="IPR011009">
    <property type="entry name" value="Kinase-like_dom_sf"/>
</dbReference>
<dbReference type="EMBL" id="JACJIA010000001">
    <property type="protein sequence ID" value="MBA8949327.1"/>
    <property type="molecule type" value="Genomic_DNA"/>
</dbReference>
<keyword evidence="8" id="KW-1185">Reference proteome</keyword>
<feature type="compositionally biased region" description="Basic and acidic residues" evidence="5">
    <location>
        <begin position="296"/>
        <end position="311"/>
    </location>
</feature>
<evidence type="ECO:0000256" key="5">
    <source>
        <dbReference type="SAM" id="MobiDB-lite"/>
    </source>
</evidence>
<evidence type="ECO:0000313" key="7">
    <source>
        <dbReference type="EMBL" id="MBA8949327.1"/>
    </source>
</evidence>
<dbReference type="SUPFAM" id="SSF56112">
    <property type="entry name" value="Protein kinase-like (PK-like)"/>
    <property type="match status" value="1"/>
</dbReference>
<dbReference type="Gene3D" id="3.30.200.20">
    <property type="entry name" value="Phosphorylase Kinase, domain 1"/>
    <property type="match status" value="1"/>
</dbReference>
<evidence type="ECO:0000256" key="1">
    <source>
        <dbReference type="ARBA" id="ARBA00022679"/>
    </source>
</evidence>
<proteinExistence type="predicted"/>
<reference evidence="7 8" key="1">
    <citation type="submission" date="2020-08" db="EMBL/GenBank/DDBJ databases">
        <title>Genomic Encyclopedia of Type Strains, Phase IV (KMG-IV): sequencing the most valuable type-strain genomes for metagenomic binning, comparative biology and taxonomic classification.</title>
        <authorList>
            <person name="Goeker M."/>
        </authorList>
    </citation>
    <scope>NUCLEOTIDE SEQUENCE [LARGE SCALE GENOMIC DNA]</scope>
    <source>
        <strain evidence="7 8">DSM 44197</strain>
    </source>
</reference>
<feature type="domain" description="Protein kinase" evidence="6">
    <location>
        <begin position="18"/>
        <end position="275"/>
    </location>
</feature>
<dbReference type="InterPro" id="IPR000719">
    <property type="entry name" value="Prot_kinase_dom"/>
</dbReference>
<dbReference type="InterPro" id="IPR008271">
    <property type="entry name" value="Ser/Thr_kinase_AS"/>
</dbReference>
<evidence type="ECO:0000256" key="3">
    <source>
        <dbReference type="ARBA" id="ARBA00022777"/>
    </source>
</evidence>
<feature type="compositionally biased region" description="Pro residues" evidence="5">
    <location>
        <begin position="312"/>
        <end position="321"/>
    </location>
</feature>
<dbReference type="PROSITE" id="PS00108">
    <property type="entry name" value="PROTEIN_KINASE_ST"/>
    <property type="match status" value="1"/>
</dbReference>
<accession>A0A7W3LJI9</accession>
<dbReference type="PANTHER" id="PTHR43289">
    <property type="entry name" value="MITOGEN-ACTIVATED PROTEIN KINASE KINASE KINASE 20-RELATED"/>
    <property type="match status" value="1"/>
</dbReference>
<dbReference type="PROSITE" id="PS50011">
    <property type="entry name" value="PROTEIN_KINASE_DOM"/>
    <property type="match status" value="1"/>
</dbReference>
<gene>
    <name evidence="7" type="ORF">HNR61_000925</name>
</gene>